<comment type="similarity">
    <text evidence="1">Belongs to the importin alpha family.</text>
</comment>
<keyword evidence="5" id="KW-1185">Reference proteome</keyword>
<dbReference type="Gene3D" id="1.25.10.10">
    <property type="entry name" value="Leucine-rich Repeat Variant"/>
    <property type="match status" value="1"/>
</dbReference>
<organism evidence="4 5">
    <name type="scientific">Stylonychia lemnae</name>
    <name type="common">Ciliate</name>
    <dbReference type="NCBI Taxonomy" id="5949"/>
    <lineage>
        <taxon>Eukaryota</taxon>
        <taxon>Sar</taxon>
        <taxon>Alveolata</taxon>
        <taxon>Ciliophora</taxon>
        <taxon>Intramacronucleata</taxon>
        <taxon>Spirotrichea</taxon>
        <taxon>Stichotrichia</taxon>
        <taxon>Sporadotrichida</taxon>
        <taxon>Oxytrichidae</taxon>
        <taxon>Stylonychinae</taxon>
        <taxon>Stylonychia</taxon>
    </lineage>
</organism>
<dbReference type="InterPro" id="IPR011989">
    <property type="entry name" value="ARM-like"/>
</dbReference>
<evidence type="ECO:0000313" key="4">
    <source>
        <dbReference type="EMBL" id="CDW78857.1"/>
    </source>
</evidence>
<dbReference type="PANTHER" id="PTHR23316">
    <property type="entry name" value="IMPORTIN ALPHA"/>
    <property type="match status" value="1"/>
</dbReference>
<dbReference type="InParanoid" id="A0A078AB75"/>
<dbReference type="InterPro" id="IPR016024">
    <property type="entry name" value="ARM-type_fold"/>
</dbReference>
<evidence type="ECO:0000256" key="2">
    <source>
        <dbReference type="ARBA" id="ARBA00022448"/>
    </source>
</evidence>
<proteinExistence type="inferred from homology"/>
<keyword evidence="3" id="KW-0653">Protein transport</keyword>
<dbReference type="Proteomes" id="UP000039865">
    <property type="component" value="Unassembled WGS sequence"/>
</dbReference>
<sequence length="567" mass="65931">MDSQQENDQRINQRINFYKPQPTKDDYFDQRQNFATKIRRDNKNSVIHRKRLNGISAENLIHIKEISNVDMSSSGSLQHNMIIINGQSQDPDQHIQVLQLLQKLMQPEQIVEGIAQDKKKDLLYLRELRQALIAHQDELTFHQFILKGGIKVLTSYIIDSKTNQQSKEEAIWALTNLSIFSGSYEADFMEACEALLHILHSDKIDNLGSLLNLKQQCLKTLGNLAIDSEKMRHQIANFNGNGLKTIIDLIYFNRAPLTEQCFWTLNNFLIADFQYNQLCIQQGLCKAINNTIDKVQVKSEDLLSEMLWCLHYLIRNEEQVAQFVCEQIPNLHKKLAAELESSVSITSNIVRPIINILGNIIPLRLEYGHDLMYDEKFQTFILTILFQPDDQNLYKKECLWVLSNILAGPSEHNFEFILENKNLLEQIIHIASSQDYQVKKEALVTLYNLCENHQNRYLQKVMSKNPSQAFFQVLQNYFTCDPYLLKVSISFCSLICEKYPEQAIKLIQQENISEMIENIQYKYEQNPELVQLSSSFLEKYIYNISHDAVVDESSMHDTNNEKMSFNI</sequence>
<evidence type="ECO:0000256" key="1">
    <source>
        <dbReference type="ARBA" id="ARBA00010394"/>
    </source>
</evidence>
<dbReference type="OrthoDB" id="29145at2759"/>
<dbReference type="InterPro" id="IPR000225">
    <property type="entry name" value="Armadillo"/>
</dbReference>
<name>A0A078AB75_STYLE</name>
<keyword evidence="2" id="KW-0813">Transport</keyword>
<reference evidence="4 5" key="1">
    <citation type="submission" date="2014-06" db="EMBL/GenBank/DDBJ databases">
        <authorList>
            <person name="Swart Estienne"/>
        </authorList>
    </citation>
    <scope>NUCLEOTIDE SEQUENCE [LARGE SCALE GENOMIC DNA]</scope>
    <source>
        <strain evidence="4 5">130c</strain>
    </source>
</reference>
<accession>A0A078AB75</accession>
<evidence type="ECO:0000313" key="5">
    <source>
        <dbReference type="Proteomes" id="UP000039865"/>
    </source>
</evidence>
<dbReference type="AlphaFoldDB" id="A0A078AB75"/>
<dbReference type="EMBL" id="CCKQ01007480">
    <property type="protein sequence ID" value="CDW78857.1"/>
    <property type="molecule type" value="Genomic_DNA"/>
</dbReference>
<dbReference type="SMART" id="SM00185">
    <property type="entry name" value="ARM"/>
    <property type="match status" value="4"/>
</dbReference>
<evidence type="ECO:0000256" key="3">
    <source>
        <dbReference type="ARBA" id="ARBA00022927"/>
    </source>
</evidence>
<protein>
    <submittedName>
        <fullName evidence="4">Importin subunit alpha-2-like</fullName>
    </submittedName>
</protein>
<dbReference type="GO" id="GO:0015031">
    <property type="term" value="P:protein transport"/>
    <property type="evidence" value="ECO:0007669"/>
    <property type="project" value="UniProtKB-KW"/>
</dbReference>
<gene>
    <name evidence="4" type="primary">Contig1565.g1704</name>
    <name evidence="4" type="ORF">STYLEM_7841</name>
</gene>
<dbReference type="SUPFAM" id="SSF48371">
    <property type="entry name" value="ARM repeat"/>
    <property type="match status" value="1"/>
</dbReference>